<proteinExistence type="predicted"/>
<organism evidence="1 2">
    <name type="scientific">Rotaria magnacalcarata</name>
    <dbReference type="NCBI Taxonomy" id="392030"/>
    <lineage>
        <taxon>Eukaryota</taxon>
        <taxon>Metazoa</taxon>
        <taxon>Spiralia</taxon>
        <taxon>Gnathifera</taxon>
        <taxon>Rotifera</taxon>
        <taxon>Eurotatoria</taxon>
        <taxon>Bdelloidea</taxon>
        <taxon>Philodinida</taxon>
        <taxon>Philodinidae</taxon>
        <taxon>Rotaria</taxon>
    </lineage>
</organism>
<evidence type="ECO:0000313" key="1">
    <source>
        <dbReference type="EMBL" id="CAF5117577.1"/>
    </source>
</evidence>
<dbReference type="EMBL" id="CAJOBI010258388">
    <property type="protein sequence ID" value="CAF5117577.1"/>
    <property type="molecule type" value="Genomic_DNA"/>
</dbReference>
<feature type="non-terminal residue" evidence="1">
    <location>
        <position position="1"/>
    </location>
</feature>
<evidence type="ECO:0000313" key="2">
    <source>
        <dbReference type="Proteomes" id="UP000676336"/>
    </source>
</evidence>
<accession>A0A8S3FDL7</accession>
<name>A0A8S3FDL7_9BILA</name>
<comment type="caution">
    <text evidence="1">The sequence shown here is derived from an EMBL/GenBank/DDBJ whole genome shotgun (WGS) entry which is preliminary data.</text>
</comment>
<gene>
    <name evidence="1" type="ORF">SMN809_LOCUS62367</name>
</gene>
<sequence length="54" mass="6267">QPFGPIGSHRTQMPITADVTFSENPLQMRTKFNRTLSANSTLMYQQQQQQQQQQ</sequence>
<reference evidence="1" key="1">
    <citation type="submission" date="2021-02" db="EMBL/GenBank/DDBJ databases">
        <authorList>
            <person name="Nowell W R."/>
        </authorList>
    </citation>
    <scope>NUCLEOTIDE SEQUENCE</scope>
</reference>
<protein>
    <submittedName>
        <fullName evidence="1">Uncharacterized protein</fullName>
    </submittedName>
</protein>
<dbReference type="AlphaFoldDB" id="A0A8S3FDL7"/>
<feature type="non-terminal residue" evidence="1">
    <location>
        <position position="54"/>
    </location>
</feature>
<dbReference type="Proteomes" id="UP000676336">
    <property type="component" value="Unassembled WGS sequence"/>
</dbReference>